<dbReference type="SUPFAM" id="SSF55729">
    <property type="entry name" value="Acyl-CoA N-acyltransferases (Nat)"/>
    <property type="match status" value="1"/>
</dbReference>
<dbReference type="Gene3D" id="3.40.630.30">
    <property type="match status" value="1"/>
</dbReference>
<dbReference type="RefSeq" id="WP_184880550.1">
    <property type="nucleotide sequence ID" value="NZ_BOOV01000016.1"/>
</dbReference>
<dbReference type="AlphaFoldDB" id="A0A7W7D8R3"/>
<dbReference type="InterPro" id="IPR038740">
    <property type="entry name" value="BioF2-like_GNAT_dom"/>
</dbReference>
<evidence type="ECO:0000313" key="3">
    <source>
        <dbReference type="Proteomes" id="UP000542210"/>
    </source>
</evidence>
<dbReference type="Pfam" id="PF13480">
    <property type="entry name" value="Acetyltransf_6"/>
    <property type="match status" value="1"/>
</dbReference>
<dbReference type="EMBL" id="JACHND010000001">
    <property type="protein sequence ID" value="MBB4701465.1"/>
    <property type="molecule type" value="Genomic_DNA"/>
</dbReference>
<sequence length="303" mass="32991">MFYRLGYLRAYERFPLTDVEAFFYFVVRDAGRAVTVLPVSLLRGVDPLGHLRPRYPVAAADRGLLSHVWHCYDAWLPGEPHTGVVVAAMRDLAAELGADWYGFINVPSGSALGAALVAEGFPAEHIEDRFRVDLRGMTDVEGYIAAARPRGRANLRRNGRRAAEAGVTVRAMETADGDLMEVAALCAATSDRHGTGAFYPPELFAGFVTALGGNACLIEVRERDRLVAAGVCLRDETRFHAWACGVDYEIGGNYSPYPVLFAATAEQALRQGRQVMEGGRGNHAFKLKHGLTPVPLDACLRAV</sequence>
<evidence type="ECO:0000313" key="2">
    <source>
        <dbReference type="EMBL" id="MBB4701465.1"/>
    </source>
</evidence>
<dbReference type="InterPro" id="IPR016181">
    <property type="entry name" value="Acyl_CoA_acyltransferase"/>
</dbReference>
<feature type="domain" description="BioF2-like acetyltransferase" evidence="1">
    <location>
        <begin position="151"/>
        <end position="286"/>
    </location>
</feature>
<evidence type="ECO:0000259" key="1">
    <source>
        <dbReference type="Pfam" id="PF13480"/>
    </source>
</evidence>
<dbReference type="Proteomes" id="UP000542210">
    <property type="component" value="Unassembled WGS sequence"/>
</dbReference>
<comment type="caution">
    <text evidence="2">The sequence shown here is derived from an EMBL/GenBank/DDBJ whole genome shotgun (WGS) entry which is preliminary data.</text>
</comment>
<keyword evidence="3" id="KW-1185">Reference proteome</keyword>
<organism evidence="2 3">
    <name type="scientific">Sphaerisporangium siamense</name>
    <dbReference type="NCBI Taxonomy" id="795645"/>
    <lineage>
        <taxon>Bacteria</taxon>
        <taxon>Bacillati</taxon>
        <taxon>Actinomycetota</taxon>
        <taxon>Actinomycetes</taxon>
        <taxon>Streptosporangiales</taxon>
        <taxon>Streptosporangiaceae</taxon>
        <taxon>Sphaerisporangium</taxon>
    </lineage>
</organism>
<reference evidence="2 3" key="1">
    <citation type="submission" date="2020-08" db="EMBL/GenBank/DDBJ databases">
        <title>Sequencing the genomes of 1000 actinobacteria strains.</title>
        <authorList>
            <person name="Klenk H.-P."/>
        </authorList>
    </citation>
    <scope>NUCLEOTIDE SEQUENCE [LARGE SCALE GENOMIC DNA]</scope>
    <source>
        <strain evidence="2 3">DSM 45784</strain>
    </source>
</reference>
<gene>
    <name evidence="2" type="ORF">BJ982_003009</name>
</gene>
<name>A0A7W7D8R3_9ACTN</name>
<accession>A0A7W7D8R3</accession>
<protein>
    <recommendedName>
        <fullName evidence="1">BioF2-like acetyltransferase domain-containing protein</fullName>
    </recommendedName>
</protein>
<proteinExistence type="predicted"/>